<dbReference type="EMBL" id="JABXBU010000015">
    <property type="protein sequence ID" value="KAF8787375.1"/>
    <property type="molecule type" value="Genomic_DNA"/>
</dbReference>
<evidence type="ECO:0000256" key="1">
    <source>
        <dbReference type="SAM" id="MobiDB-lite"/>
    </source>
</evidence>
<evidence type="ECO:0000313" key="3">
    <source>
        <dbReference type="Proteomes" id="UP000807504"/>
    </source>
</evidence>
<proteinExistence type="predicted"/>
<reference evidence="2" key="2">
    <citation type="submission" date="2020-06" db="EMBL/GenBank/DDBJ databases">
        <authorList>
            <person name="Sheffer M."/>
        </authorList>
    </citation>
    <scope>NUCLEOTIDE SEQUENCE</scope>
</reference>
<feature type="compositionally biased region" description="Polar residues" evidence="1">
    <location>
        <begin position="29"/>
        <end position="39"/>
    </location>
</feature>
<name>A0A8T0FAU3_ARGBR</name>
<accession>A0A8T0FAU3</accession>
<keyword evidence="3" id="KW-1185">Reference proteome</keyword>
<protein>
    <submittedName>
        <fullName evidence="2">Uncharacterized protein</fullName>
    </submittedName>
</protein>
<gene>
    <name evidence="2" type="ORF">HNY73_008980</name>
</gene>
<reference evidence="2" key="1">
    <citation type="journal article" date="2020" name="bioRxiv">
        <title>Chromosome-level reference genome of the European wasp spider Argiope bruennichi: a resource for studies on range expansion and evolutionary adaptation.</title>
        <authorList>
            <person name="Sheffer M.M."/>
            <person name="Hoppe A."/>
            <person name="Krehenwinkel H."/>
            <person name="Uhl G."/>
            <person name="Kuss A.W."/>
            <person name="Jensen L."/>
            <person name="Jensen C."/>
            <person name="Gillespie R.G."/>
            <person name="Hoff K.J."/>
            <person name="Prost S."/>
        </authorList>
    </citation>
    <scope>NUCLEOTIDE SEQUENCE</scope>
</reference>
<organism evidence="2 3">
    <name type="scientific">Argiope bruennichi</name>
    <name type="common">Wasp spider</name>
    <name type="synonym">Aranea bruennichi</name>
    <dbReference type="NCBI Taxonomy" id="94029"/>
    <lineage>
        <taxon>Eukaryota</taxon>
        <taxon>Metazoa</taxon>
        <taxon>Ecdysozoa</taxon>
        <taxon>Arthropoda</taxon>
        <taxon>Chelicerata</taxon>
        <taxon>Arachnida</taxon>
        <taxon>Araneae</taxon>
        <taxon>Araneomorphae</taxon>
        <taxon>Entelegynae</taxon>
        <taxon>Araneoidea</taxon>
        <taxon>Araneidae</taxon>
        <taxon>Argiope</taxon>
    </lineage>
</organism>
<comment type="caution">
    <text evidence="2">The sequence shown here is derived from an EMBL/GenBank/DDBJ whole genome shotgun (WGS) entry which is preliminary data.</text>
</comment>
<feature type="region of interest" description="Disordered" evidence="1">
    <location>
        <begin position="1"/>
        <end position="58"/>
    </location>
</feature>
<evidence type="ECO:0000313" key="2">
    <source>
        <dbReference type="EMBL" id="KAF8787375.1"/>
    </source>
</evidence>
<sequence length="91" mass="9937">MVERFGGHGHSGNNKRGEGEKAREGRGGPQSNSREATSSQRKEEVFHNKALNPTKGIEGDLNPGSLVDMGMVVVMELFINKQLQYSLACVH</sequence>
<dbReference type="Proteomes" id="UP000807504">
    <property type="component" value="Unassembled WGS sequence"/>
</dbReference>
<dbReference type="AlphaFoldDB" id="A0A8T0FAU3"/>
<feature type="compositionally biased region" description="Basic and acidic residues" evidence="1">
    <location>
        <begin position="15"/>
        <end position="26"/>
    </location>
</feature>